<protein>
    <submittedName>
        <fullName evidence="1">Uncharacterized protein</fullName>
    </submittedName>
</protein>
<proteinExistence type="predicted"/>
<accession>A0A833ZWD0</accession>
<evidence type="ECO:0000313" key="1">
    <source>
        <dbReference type="EMBL" id="KAF6100048.1"/>
    </source>
</evidence>
<dbReference type="AlphaFoldDB" id="A0A833ZWD0"/>
<gene>
    <name evidence="1" type="ORF">HJG60_011750</name>
</gene>
<dbReference type="Proteomes" id="UP000664940">
    <property type="component" value="Unassembled WGS sequence"/>
</dbReference>
<sequence length="184" mass="20643">MALTLKQTTDHTHVCTSQWLWRRRVTKEEQAVYQSTSCAVKGQGCIPPLQVPAFLSSLSPQPHLLQAAPFPVLQLLSSDPDSSKHTVLLAPKPGVGRRVGMEMRQQFWKPGSSLSIHRTRTLKQPSGKLLQECNKSVREREQLEVKSPVILVPTFLWTPWCSRRFWCCQRQGRGHGPAGPLSGV</sequence>
<reference evidence="1 2" key="1">
    <citation type="journal article" date="2020" name="Nature">
        <title>Six reference-quality genomes reveal evolution of bat adaptations.</title>
        <authorList>
            <person name="Jebb D."/>
            <person name="Huang Z."/>
            <person name="Pippel M."/>
            <person name="Hughes G.M."/>
            <person name="Lavrichenko K."/>
            <person name="Devanna P."/>
            <person name="Winkler S."/>
            <person name="Jermiin L.S."/>
            <person name="Skirmuntt E.C."/>
            <person name="Katzourakis A."/>
            <person name="Burkitt-Gray L."/>
            <person name="Ray D.A."/>
            <person name="Sullivan K.A.M."/>
            <person name="Roscito J.G."/>
            <person name="Kirilenko B.M."/>
            <person name="Davalos L.M."/>
            <person name="Corthals A.P."/>
            <person name="Power M.L."/>
            <person name="Jones G."/>
            <person name="Ransome R.D."/>
            <person name="Dechmann D.K.N."/>
            <person name="Locatelli A.G."/>
            <person name="Puechmaille S.J."/>
            <person name="Fedrigo O."/>
            <person name="Jarvis E.D."/>
            <person name="Hiller M."/>
            <person name="Vernes S.C."/>
            <person name="Myers E.W."/>
            <person name="Teeling E.C."/>
        </authorList>
    </citation>
    <scope>NUCLEOTIDE SEQUENCE [LARGE SCALE GENOMIC DNA]</scope>
    <source>
        <strain evidence="1">Bat1K_MPI-CBG_1</strain>
    </source>
</reference>
<organism evidence="1 2">
    <name type="scientific">Phyllostomus discolor</name>
    <name type="common">pale spear-nosed bat</name>
    <dbReference type="NCBI Taxonomy" id="89673"/>
    <lineage>
        <taxon>Eukaryota</taxon>
        <taxon>Metazoa</taxon>
        <taxon>Chordata</taxon>
        <taxon>Craniata</taxon>
        <taxon>Vertebrata</taxon>
        <taxon>Euteleostomi</taxon>
        <taxon>Mammalia</taxon>
        <taxon>Eutheria</taxon>
        <taxon>Laurasiatheria</taxon>
        <taxon>Chiroptera</taxon>
        <taxon>Yangochiroptera</taxon>
        <taxon>Phyllostomidae</taxon>
        <taxon>Phyllostominae</taxon>
        <taxon>Phyllostomus</taxon>
    </lineage>
</organism>
<evidence type="ECO:0000313" key="2">
    <source>
        <dbReference type="Proteomes" id="UP000664940"/>
    </source>
</evidence>
<dbReference type="EMBL" id="JABVXQ010000007">
    <property type="protein sequence ID" value="KAF6100048.1"/>
    <property type="molecule type" value="Genomic_DNA"/>
</dbReference>
<comment type="caution">
    <text evidence="1">The sequence shown here is derived from an EMBL/GenBank/DDBJ whole genome shotgun (WGS) entry which is preliminary data.</text>
</comment>
<name>A0A833ZWD0_9CHIR</name>